<dbReference type="AlphaFoldDB" id="B9RZU1"/>
<dbReference type="InParanoid" id="B9RZU1"/>
<name>B9RZU1_RICCO</name>
<evidence type="ECO:0000313" key="2">
    <source>
        <dbReference type="EMBL" id="EEF43124.1"/>
    </source>
</evidence>
<accession>B9RZU1</accession>
<evidence type="ECO:0000256" key="1">
    <source>
        <dbReference type="SAM" id="MobiDB-lite"/>
    </source>
</evidence>
<proteinExistence type="predicted"/>
<evidence type="ECO:0000313" key="3">
    <source>
        <dbReference type="Proteomes" id="UP000008311"/>
    </source>
</evidence>
<dbReference type="EMBL" id="EQ973835">
    <property type="protein sequence ID" value="EEF43124.1"/>
    <property type="molecule type" value="Genomic_DNA"/>
</dbReference>
<protein>
    <submittedName>
        <fullName evidence="2">Uncharacterized protein</fullName>
    </submittedName>
</protein>
<keyword evidence="3" id="KW-1185">Reference proteome</keyword>
<organism evidence="2 3">
    <name type="scientific">Ricinus communis</name>
    <name type="common">Castor bean</name>
    <dbReference type="NCBI Taxonomy" id="3988"/>
    <lineage>
        <taxon>Eukaryota</taxon>
        <taxon>Viridiplantae</taxon>
        <taxon>Streptophyta</taxon>
        <taxon>Embryophyta</taxon>
        <taxon>Tracheophyta</taxon>
        <taxon>Spermatophyta</taxon>
        <taxon>Magnoliopsida</taxon>
        <taxon>eudicotyledons</taxon>
        <taxon>Gunneridae</taxon>
        <taxon>Pentapetalae</taxon>
        <taxon>rosids</taxon>
        <taxon>fabids</taxon>
        <taxon>Malpighiales</taxon>
        <taxon>Euphorbiaceae</taxon>
        <taxon>Acalyphoideae</taxon>
        <taxon>Acalypheae</taxon>
        <taxon>Ricinus</taxon>
    </lineage>
</organism>
<dbReference type="Proteomes" id="UP000008311">
    <property type="component" value="Unassembled WGS sequence"/>
</dbReference>
<sequence length="72" mass="8440">MGFSIHSQALSQDRWEEMTVLKRHSHCERHMNESRHRRRKHMEGQSGLSATKTTDAEPMLTASIFTYILQIL</sequence>
<feature type="region of interest" description="Disordered" evidence="1">
    <location>
        <begin position="27"/>
        <end position="54"/>
    </location>
</feature>
<reference evidence="3" key="1">
    <citation type="journal article" date="2010" name="Nat. Biotechnol.">
        <title>Draft genome sequence of the oilseed species Ricinus communis.</title>
        <authorList>
            <person name="Chan A.P."/>
            <person name="Crabtree J."/>
            <person name="Zhao Q."/>
            <person name="Lorenzi H."/>
            <person name="Orvis J."/>
            <person name="Puiu D."/>
            <person name="Melake-Berhan A."/>
            <person name="Jones K.M."/>
            <person name="Redman J."/>
            <person name="Chen G."/>
            <person name="Cahoon E.B."/>
            <person name="Gedil M."/>
            <person name="Stanke M."/>
            <person name="Haas B.J."/>
            <person name="Wortman J.R."/>
            <person name="Fraser-Liggett C.M."/>
            <person name="Ravel J."/>
            <person name="Rabinowicz P.D."/>
        </authorList>
    </citation>
    <scope>NUCLEOTIDE SEQUENCE [LARGE SCALE GENOMIC DNA]</scope>
    <source>
        <strain evidence="3">cv. Hale</strain>
    </source>
</reference>
<gene>
    <name evidence="2" type="ORF">RCOM_1001390</name>
</gene>